<evidence type="ECO:0000313" key="2">
    <source>
        <dbReference type="EMBL" id="CBY06804.1"/>
    </source>
</evidence>
<name>E4WT16_OIKDI</name>
<gene>
    <name evidence="2" type="ORF">GSOID_T00005868001</name>
</gene>
<evidence type="ECO:0000313" key="3">
    <source>
        <dbReference type="Proteomes" id="UP000001307"/>
    </source>
</evidence>
<keyword evidence="3" id="KW-1185">Reference proteome</keyword>
<accession>E4WT16</accession>
<dbReference type="EMBL" id="FN653016">
    <property type="protein sequence ID" value="CBY06804.1"/>
    <property type="molecule type" value="Genomic_DNA"/>
</dbReference>
<reference evidence="2" key="1">
    <citation type="journal article" date="2010" name="Science">
        <title>Plasticity of animal genome architecture unmasked by rapid evolution of a pelagic tunicate.</title>
        <authorList>
            <person name="Denoeud F."/>
            <person name="Henriet S."/>
            <person name="Mungpakdee S."/>
            <person name="Aury J.M."/>
            <person name="Da Silva C."/>
            <person name="Brinkmann H."/>
            <person name="Mikhaleva J."/>
            <person name="Olsen L.C."/>
            <person name="Jubin C."/>
            <person name="Canestro C."/>
            <person name="Bouquet J.M."/>
            <person name="Danks G."/>
            <person name="Poulain J."/>
            <person name="Campsteijn C."/>
            <person name="Adamski M."/>
            <person name="Cross I."/>
            <person name="Yadetie F."/>
            <person name="Muffato M."/>
            <person name="Louis A."/>
            <person name="Butcher S."/>
            <person name="Tsagkogeorga G."/>
            <person name="Konrad A."/>
            <person name="Singh S."/>
            <person name="Jensen M.F."/>
            <person name="Cong E.H."/>
            <person name="Eikeseth-Otteraa H."/>
            <person name="Noel B."/>
            <person name="Anthouard V."/>
            <person name="Porcel B.M."/>
            <person name="Kachouri-Lafond R."/>
            <person name="Nishino A."/>
            <person name="Ugolini M."/>
            <person name="Chourrout P."/>
            <person name="Nishida H."/>
            <person name="Aasland R."/>
            <person name="Huzurbazar S."/>
            <person name="Westhof E."/>
            <person name="Delsuc F."/>
            <person name="Lehrach H."/>
            <person name="Reinhardt R."/>
            <person name="Weissenbach J."/>
            <person name="Roy S.W."/>
            <person name="Artiguenave F."/>
            <person name="Postlethwait J.H."/>
            <person name="Manak J.R."/>
            <person name="Thompson E.M."/>
            <person name="Jaillon O."/>
            <person name="Du Pasquier L."/>
            <person name="Boudinot P."/>
            <person name="Liberles D.A."/>
            <person name="Volff J.N."/>
            <person name="Philippe H."/>
            <person name="Lenhard B."/>
            <person name="Roest Crollius H."/>
            <person name="Wincker P."/>
            <person name="Chourrout D."/>
        </authorList>
    </citation>
    <scope>NUCLEOTIDE SEQUENCE [LARGE SCALE GENOMIC DNA]</scope>
</reference>
<keyword evidence="1" id="KW-0812">Transmembrane</keyword>
<sequence length="78" mass="8387">MRLSLARRIFSREVQKESFKNNSSFSSSSPISSFANQINKAPSFSGQKADSPVASAGAAILCAVACFIFLNKDLAKLK</sequence>
<dbReference type="Proteomes" id="UP000001307">
    <property type="component" value="Unassembled WGS sequence"/>
</dbReference>
<dbReference type="AlphaFoldDB" id="E4WT16"/>
<organism evidence="2">
    <name type="scientific">Oikopleura dioica</name>
    <name type="common">Tunicate</name>
    <dbReference type="NCBI Taxonomy" id="34765"/>
    <lineage>
        <taxon>Eukaryota</taxon>
        <taxon>Metazoa</taxon>
        <taxon>Chordata</taxon>
        <taxon>Tunicata</taxon>
        <taxon>Appendicularia</taxon>
        <taxon>Copelata</taxon>
        <taxon>Oikopleuridae</taxon>
        <taxon>Oikopleura</taxon>
    </lineage>
</organism>
<keyword evidence="1" id="KW-0472">Membrane</keyword>
<keyword evidence="1" id="KW-1133">Transmembrane helix</keyword>
<dbReference type="OrthoDB" id="10381449at2759"/>
<proteinExistence type="predicted"/>
<evidence type="ECO:0000256" key="1">
    <source>
        <dbReference type="SAM" id="Phobius"/>
    </source>
</evidence>
<feature type="transmembrane region" description="Helical" evidence="1">
    <location>
        <begin position="53"/>
        <end position="70"/>
    </location>
</feature>
<protein>
    <submittedName>
        <fullName evidence="2">Uncharacterized protein</fullName>
    </submittedName>
</protein>
<dbReference type="InParanoid" id="E4WT16"/>